<dbReference type="Proteomes" id="UP000830768">
    <property type="component" value="Chromosome 12"/>
</dbReference>
<accession>A0ACD3ZP53</accession>
<evidence type="ECO:0000313" key="2">
    <source>
        <dbReference type="Proteomes" id="UP000830768"/>
    </source>
</evidence>
<organism evidence="1 2">
    <name type="scientific">Fusarium solani subsp. cucurbitae</name>
    <name type="common">Neocosmosporum cucurbitae</name>
    <dbReference type="NCBI Taxonomy" id="2747967"/>
    <lineage>
        <taxon>Eukaryota</taxon>
        <taxon>Fungi</taxon>
        <taxon>Dikarya</taxon>
        <taxon>Ascomycota</taxon>
        <taxon>Pezizomycotina</taxon>
        <taxon>Sordariomycetes</taxon>
        <taxon>Hypocreomycetidae</taxon>
        <taxon>Hypocreales</taxon>
        <taxon>Nectriaceae</taxon>
        <taxon>Fusarium</taxon>
        <taxon>Fusarium solani species complex</taxon>
    </lineage>
</organism>
<protein>
    <submittedName>
        <fullName evidence="1">Uncharacterized protein</fullName>
    </submittedName>
</protein>
<name>A0ACD3ZP53_FUSSC</name>
<proteinExistence type="predicted"/>
<keyword evidence="2" id="KW-1185">Reference proteome</keyword>
<sequence length="535" mass="59046">MAFRPEIVQALGARDDSVNAILPECALPEPLPSNVQGLPAQILSADEIAITERDPVVLVGKLRSKEWSCETVVQAFLRRAALAQKTTNCITELLWKEAIARARHLDSLPQPAGPLHGLPISIKEQFGVPGKINNNGFVACCGRIRGPPCSLHDVVEGCGAVIFARTTQPQSVMHLETNSNIYGRTANPWNRNLSAGGSSGGEGALVGFRGSPLGLGGDIGGSIRSPAANNGVYGFKLHGCIGPLSPTLSGIELFMKAYLDTMPWVRENYLVPIPWRDVELPKTLKIGIMWSDGIVNPHPPIHRALSQIAKALKSADFEVVDWQPKEHDECWKLTSALYYEDGGDRLRHMLKMGDEQVLPLTEWLLGQEEVKARSVEEVWGVSIAQNACMPTAATDDDTCQLKAKRNAYRSMYNQHWLDTGKDDGHPVDAILCPVGPGCAPPHDQARYWNYTSQWNLLEYPAISFPVTQVDTRLVVPNDDYVPMNELDRFNHDLYTTAERYLDAPVSLQLVTRRYEDEKCIAVLREIEAALKRGTC</sequence>
<evidence type="ECO:0000313" key="1">
    <source>
        <dbReference type="EMBL" id="UPL02978.1"/>
    </source>
</evidence>
<dbReference type="EMBL" id="CP090040">
    <property type="protein sequence ID" value="UPL02978.1"/>
    <property type="molecule type" value="Genomic_DNA"/>
</dbReference>
<gene>
    <name evidence="1" type="ORF">LCI18_013912</name>
</gene>
<reference evidence="1" key="1">
    <citation type="submission" date="2021-11" db="EMBL/GenBank/DDBJ databases">
        <title>Fusarium solani-melongenae Genome sequencing and assembly.</title>
        <authorList>
            <person name="Xie S."/>
            <person name="Huang L."/>
            <person name="Zhang X."/>
        </authorList>
    </citation>
    <scope>NUCLEOTIDE SEQUENCE</scope>
    <source>
        <strain evidence="1">CRI 24-3</strain>
    </source>
</reference>